<dbReference type="SUPFAM" id="SSF57756">
    <property type="entry name" value="Retrovirus zinc finger-like domains"/>
    <property type="match status" value="2"/>
</dbReference>
<accession>A0ABQ5CY26</accession>
<organism evidence="8 9">
    <name type="scientific">Tanacetum coccineum</name>
    <dbReference type="NCBI Taxonomy" id="301880"/>
    <lineage>
        <taxon>Eukaryota</taxon>
        <taxon>Viridiplantae</taxon>
        <taxon>Streptophyta</taxon>
        <taxon>Embryophyta</taxon>
        <taxon>Tracheophyta</taxon>
        <taxon>Spermatophyta</taxon>
        <taxon>Magnoliopsida</taxon>
        <taxon>eudicotyledons</taxon>
        <taxon>Gunneridae</taxon>
        <taxon>Pentapetalae</taxon>
        <taxon>asterids</taxon>
        <taxon>campanulids</taxon>
        <taxon>Asterales</taxon>
        <taxon>Asteraceae</taxon>
        <taxon>Asteroideae</taxon>
        <taxon>Anthemideae</taxon>
        <taxon>Anthemidinae</taxon>
        <taxon>Tanacetum</taxon>
    </lineage>
</organism>
<dbReference type="Pfam" id="PF13976">
    <property type="entry name" value="gag_pre-integrs"/>
    <property type="match status" value="1"/>
</dbReference>
<evidence type="ECO:0000256" key="3">
    <source>
        <dbReference type="PROSITE-ProRule" id="PRU00047"/>
    </source>
</evidence>
<dbReference type="InterPro" id="IPR057670">
    <property type="entry name" value="SH3_retrovirus"/>
</dbReference>
<evidence type="ECO:0000256" key="1">
    <source>
        <dbReference type="ARBA" id="ARBA00022723"/>
    </source>
</evidence>
<keyword evidence="9" id="KW-1185">Reference proteome</keyword>
<keyword evidence="2" id="KW-0378">Hydrolase</keyword>
<dbReference type="SMART" id="SM00343">
    <property type="entry name" value="ZnF_C2HC"/>
    <property type="match status" value="2"/>
</dbReference>
<feature type="region of interest" description="Disordered" evidence="5">
    <location>
        <begin position="1647"/>
        <end position="1722"/>
    </location>
</feature>
<dbReference type="InterPro" id="IPR001878">
    <property type="entry name" value="Znf_CCHC"/>
</dbReference>
<feature type="region of interest" description="Disordered" evidence="5">
    <location>
        <begin position="1230"/>
        <end position="1249"/>
    </location>
</feature>
<dbReference type="InterPro" id="IPR012337">
    <property type="entry name" value="RNaseH-like_sf"/>
</dbReference>
<keyword evidence="3" id="KW-0863">Zinc-finger</keyword>
<protein>
    <submittedName>
        <fullName evidence="8">Retrovirus-related pol polyprotein from transposon TNT 1-94</fullName>
    </submittedName>
</protein>
<dbReference type="Pfam" id="PF25597">
    <property type="entry name" value="SH3_retrovirus"/>
    <property type="match status" value="1"/>
</dbReference>
<keyword evidence="1" id="KW-0479">Metal-binding</keyword>
<proteinExistence type="predicted"/>
<feature type="domain" description="CCHC-type" evidence="6">
    <location>
        <begin position="384"/>
        <end position="400"/>
    </location>
</feature>
<evidence type="ECO:0000256" key="2">
    <source>
        <dbReference type="ARBA" id="ARBA00022801"/>
    </source>
</evidence>
<reference evidence="8" key="2">
    <citation type="submission" date="2022-01" db="EMBL/GenBank/DDBJ databases">
        <authorList>
            <person name="Yamashiro T."/>
            <person name="Shiraishi A."/>
            <person name="Satake H."/>
            <person name="Nakayama K."/>
        </authorList>
    </citation>
    <scope>NUCLEOTIDE SEQUENCE</scope>
</reference>
<feature type="domain" description="Integrase catalytic" evidence="7">
    <location>
        <begin position="1486"/>
        <end position="1546"/>
    </location>
</feature>
<evidence type="ECO:0000259" key="6">
    <source>
        <dbReference type="PROSITE" id="PS50158"/>
    </source>
</evidence>
<dbReference type="Proteomes" id="UP001151760">
    <property type="component" value="Unassembled WGS sequence"/>
</dbReference>
<dbReference type="InterPro" id="IPR036397">
    <property type="entry name" value="RNaseH_sf"/>
</dbReference>
<dbReference type="InterPro" id="IPR025724">
    <property type="entry name" value="GAG-pre-integrase_dom"/>
</dbReference>
<evidence type="ECO:0000313" key="8">
    <source>
        <dbReference type="EMBL" id="GJT31961.1"/>
    </source>
</evidence>
<feature type="compositionally biased region" description="Polar residues" evidence="5">
    <location>
        <begin position="1708"/>
        <end position="1720"/>
    </location>
</feature>
<dbReference type="InterPro" id="IPR013103">
    <property type="entry name" value="RVT_2"/>
</dbReference>
<dbReference type="PROSITE" id="PS50994">
    <property type="entry name" value="INTEGRASE"/>
    <property type="match status" value="1"/>
</dbReference>
<dbReference type="PANTHER" id="PTHR42648:SF18">
    <property type="entry name" value="RETROTRANSPOSON, UNCLASSIFIED-LIKE PROTEIN"/>
    <property type="match status" value="1"/>
</dbReference>
<evidence type="ECO:0000313" key="9">
    <source>
        <dbReference type="Proteomes" id="UP001151760"/>
    </source>
</evidence>
<keyword evidence="3" id="KW-0862">Zinc</keyword>
<evidence type="ECO:0000256" key="5">
    <source>
        <dbReference type="SAM" id="MobiDB-lite"/>
    </source>
</evidence>
<feature type="region of interest" description="Disordered" evidence="5">
    <location>
        <begin position="256"/>
        <end position="288"/>
    </location>
</feature>
<comment type="caution">
    <text evidence="8">The sequence shown here is derived from an EMBL/GenBank/DDBJ whole genome shotgun (WGS) entry which is preliminary data.</text>
</comment>
<dbReference type="Gene3D" id="3.30.420.10">
    <property type="entry name" value="Ribonuclease H-like superfamily/Ribonuclease H"/>
    <property type="match status" value="1"/>
</dbReference>
<dbReference type="PANTHER" id="PTHR42648">
    <property type="entry name" value="TRANSPOSASE, PUTATIVE-RELATED"/>
    <property type="match status" value="1"/>
</dbReference>
<dbReference type="Pfam" id="PF00098">
    <property type="entry name" value="zf-CCHC"/>
    <property type="match status" value="2"/>
</dbReference>
<dbReference type="InterPro" id="IPR039537">
    <property type="entry name" value="Retrotran_Ty1/copia-like"/>
</dbReference>
<dbReference type="InterPro" id="IPR036875">
    <property type="entry name" value="Znf_CCHC_sf"/>
</dbReference>
<feature type="domain" description="CCHC-type" evidence="6">
    <location>
        <begin position="1217"/>
        <end position="1231"/>
    </location>
</feature>
<evidence type="ECO:0000259" key="7">
    <source>
        <dbReference type="PROSITE" id="PS50994"/>
    </source>
</evidence>
<dbReference type="Gene3D" id="4.10.60.10">
    <property type="entry name" value="Zinc finger, CCHC-type"/>
    <property type="match status" value="2"/>
</dbReference>
<feature type="region of interest" description="Disordered" evidence="5">
    <location>
        <begin position="311"/>
        <end position="330"/>
    </location>
</feature>
<evidence type="ECO:0000256" key="4">
    <source>
        <dbReference type="SAM" id="Coils"/>
    </source>
</evidence>
<gene>
    <name evidence="8" type="ORF">Tco_0922380</name>
</gene>
<feature type="compositionally biased region" description="Polar residues" evidence="5">
    <location>
        <begin position="1648"/>
        <end position="1659"/>
    </location>
</feature>
<name>A0ABQ5CY26_9ASTR</name>
<dbReference type="Pfam" id="PF14223">
    <property type="entry name" value="Retrotran_gag_2"/>
    <property type="match status" value="1"/>
</dbReference>
<dbReference type="PROSITE" id="PS50158">
    <property type="entry name" value="ZF_CCHC"/>
    <property type="match status" value="2"/>
</dbReference>
<keyword evidence="4" id="KW-0175">Coiled coil</keyword>
<sequence>MSSMSEEIQCAGSDTHPPMLDRIDFESWKQRIRLYCLGKDNGENIMKSINEGPFHMGTVSDVIAAGTEGAFQQGPVRARVLNDLSAEEKERYKADIRATNILLQGIPKDIYSLINHYTDAKDIWDNVKMILEGSELTKDDRESQLYDEFEHFRQIKGETIQGYYVRFTKLINDMRNIKMTMPRMQLNSKFVNNMLPEWSRFITEVKLNRGLKESNFDQLYAYLKQHEVHANENRTMMERFLQPTNDPLALVSNASVQQYPTQSSKSPQSSNEPSPADNFQLDSGSSSTENLIESLSNSLALLTQSYKSHLPQTNNQLRTSSNARNKATVQDGRVVVQDVRGRYNANNQGRPFQRNNARGNVVAGNVGGQNRGGIINPGQAKPIKCYNCNGLGHIARECPRPKRLQDSDYFKDKMLLMQAQENGAVLDEEQSLFLAGEQVTNFDDDVDDSPENDLALNVDHIFEADQCDAFDSDVDEAPNVQTMFMVNLSSEDPIYDEAGPSHDSNTPFEVQDHDTFVDHMDEYHEVHEMQNDVQHNYVVDSNAEYTSDSNIIPYNQYLEDNEENGVQSNVSSVQNDALMSIINEMHEEGVQQGVQSRLANKPDKVVNDSLTSELARYKELVGEYEKRAKFELTDRERKIDEQMRIIISDRNRKETSLKSELHSVQILLSSTVGHYKSKTEEVTILKKDFKQKEDKFLEEFLDIKRLKEKVEDRLYKQDQSVQMVHMLCKPKSFYDEKNKVAIGYKNPLYLTRVKQAQSAIYNGHVLVTTNHTPTVVHDSEDTREIAEITRKRMLLKMQSPLCVENKVKIALLDYLKENFAPQRDLTPEQIFWSKEINEIKKAETSALTVYPPNTPVKLVLRVLPTKSQVKINLYTLTQLFTEFDKTCKKRITPTGVTEGERGFEQTKRCYITEVIPFFKTLKEHFEGVQKALFTEVKEMEEIFDQMNNEVDQNDVDNQLLYVKEQSRCLDLEAEFSKYKNENQKDVHDKMMKHISKLEREYLNLQLKCQHLQESFENKKSQTSQEAPDFNSFFKIKNLEHQIQEKDNVIRDLKVLVSNVNDRSCEPYNDKDVTDLLEQNERLRAEIEKVYESEIKGQTSSSSNYQNVAFVSFDNSSSTNETVNTTHSVFAASSKDQSSIASYVYEVMFSFFANQSNAPQLDNKDLEQIDADDLKEMDIKWQVAMLTMRVKRFIKKIGRKLDLNGKETIGFDRTKVECYNCHRRGHFSRECRAPRNQGNRNRDDPRRNAPVDTSTTIVLVVQDGIGGYDWSFQAEEGIKNFALMAYTSQGSSSSSSSDFEYDVQVKDISIKDLRNQLEDALKEKDDLKHKLENKENMMELSWFMEIIVMGEQWQFCDSDLEVAFRKHTCFVRDIKGTDILKGSRGTNLYTISIDEMMKSSPICLLSKASKSKSWLWHRRLNHLNFGTINDLARKDLVRGLPRLKFEKDHLCSACQLGKNKKFTWVKFLRSKDETPEFVTNFLKEIQNGVVERRNRTLVEAARTMMIFSKAPMFLWAEAVATACYTQNRSLIHTRHNKTPYELVHDKKPDLTFFRVFGALCYPTNDSENLGKFQAKADIGIFVGYAPSRKGYRIYNKRTRRLMETIHVTFDEMHQSMAPVRINEHLEQSRVNEPVPSATEITAHVVPPGTSLSTTIAQDAPSTSASSSTSDIHHPVQHQEIAEEPTHEDTPINHDVLHPSHNLVTGDPGSAQSSSGNVNSAEPIQVNYPPDHLRRWTKDHPLDNIVGNPSRPVSTRKQLASDALWCCFHTELSKVEPKNFKMAVIEDCWFQAMQDEIHEFDRLEVWELVPRPIYVMVIALKWIYKVKLDEYGDVLKNKARLVAKGYRQEEGIDFEESFAPVARIEAIRIFIANAATKNMIIYQMDVKTAFLNGDLQEEVFVSQPEGFEDQENPTHVYRLKKALAFMGLSSTKGVMRIMRDVKIQEEVRQEVLSFLGDRIGLVVIKEAKKHCKYNYKAEYIAMLDVCCSKILWKHHSSKTTDFDFQYKYPLYSENKSVLLFAVNNGPSLSL</sequence>
<dbReference type="SUPFAM" id="SSF53098">
    <property type="entry name" value="Ribonuclease H-like"/>
    <property type="match status" value="1"/>
</dbReference>
<feature type="coiled-coil region" evidence="4">
    <location>
        <begin position="980"/>
        <end position="1092"/>
    </location>
</feature>
<reference evidence="8" key="1">
    <citation type="journal article" date="2022" name="Int. J. Mol. Sci.">
        <title>Draft Genome of Tanacetum Coccineum: Genomic Comparison of Closely Related Tanacetum-Family Plants.</title>
        <authorList>
            <person name="Yamashiro T."/>
            <person name="Shiraishi A."/>
            <person name="Nakayama K."/>
            <person name="Satake H."/>
        </authorList>
    </citation>
    <scope>NUCLEOTIDE SEQUENCE</scope>
</reference>
<feature type="coiled-coil region" evidence="4">
    <location>
        <begin position="1302"/>
        <end position="1336"/>
    </location>
</feature>
<feature type="compositionally biased region" description="Basic and acidic residues" evidence="5">
    <location>
        <begin position="1678"/>
        <end position="1696"/>
    </location>
</feature>
<feature type="compositionally biased region" description="Polar residues" evidence="5">
    <location>
        <begin position="311"/>
        <end position="328"/>
    </location>
</feature>
<dbReference type="EMBL" id="BQNB010014751">
    <property type="protein sequence ID" value="GJT31961.1"/>
    <property type="molecule type" value="Genomic_DNA"/>
</dbReference>
<feature type="compositionally biased region" description="Basic and acidic residues" evidence="5">
    <location>
        <begin position="1239"/>
        <end position="1248"/>
    </location>
</feature>
<feature type="compositionally biased region" description="Low complexity" evidence="5">
    <location>
        <begin position="257"/>
        <end position="275"/>
    </location>
</feature>
<dbReference type="InterPro" id="IPR001584">
    <property type="entry name" value="Integrase_cat-core"/>
</dbReference>
<dbReference type="Pfam" id="PF07727">
    <property type="entry name" value="RVT_2"/>
    <property type="match status" value="1"/>
</dbReference>